<evidence type="ECO:0000313" key="1">
    <source>
        <dbReference type="EMBL" id="RRA90382.1"/>
    </source>
</evidence>
<accession>A0A3P1AR20</accession>
<dbReference type="AlphaFoldDB" id="A0A3P1AR20"/>
<evidence type="ECO:0000313" key="2">
    <source>
        <dbReference type="Proteomes" id="UP000268372"/>
    </source>
</evidence>
<protein>
    <submittedName>
        <fullName evidence="1">Uncharacterized protein</fullName>
    </submittedName>
</protein>
<reference evidence="1 2" key="1">
    <citation type="submission" date="2018-11" db="EMBL/GenBank/DDBJ databases">
        <title>Flavobacterium sp. nov., YIM 102796 draft genome.</title>
        <authorList>
            <person name="Li G."/>
            <person name="Jiang Y."/>
        </authorList>
    </citation>
    <scope>NUCLEOTIDE SEQUENCE [LARGE SCALE GENOMIC DNA]</scope>
    <source>
        <strain evidence="1 2">YIM 102796</strain>
    </source>
</reference>
<dbReference type="RefSeq" id="WP_124900393.1">
    <property type="nucleotide sequence ID" value="NZ_RQTJ01000043.1"/>
</dbReference>
<gene>
    <name evidence="1" type="ORF">EG242_13510</name>
</gene>
<comment type="caution">
    <text evidence="1">The sequence shown here is derived from an EMBL/GenBank/DDBJ whole genome shotgun (WGS) entry which is preliminary data.</text>
</comment>
<dbReference type="EMBL" id="RQTJ01000043">
    <property type="protein sequence ID" value="RRA90382.1"/>
    <property type="molecule type" value="Genomic_DNA"/>
</dbReference>
<proteinExistence type="predicted"/>
<dbReference type="Proteomes" id="UP000268372">
    <property type="component" value="Unassembled WGS sequence"/>
</dbReference>
<sequence>MKFEIEDFITKLNTIQCSDSIEFRSRFQKRWLSYLADQDKNTEKELLRLIFEYQKFINSKKQKNESTVQHIDKKKTL</sequence>
<keyword evidence="2" id="KW-1185">Reference proteome</keyword>
<name>A0A3P1AR20_9FLAO</name>
<organism evidence="1 2">
    <name type="scientific">Paenimyroides viscosum</name>
    <dbReference type="NCBI Taxonomy" id="2488729"/>
    <lineage>
        <taxon>Bacteria</taxon>
        <taxon>Pseudomonadati</taxon>
        <taxon>Bacteroidota</taxon>
        <taxon>Flavobacteriia</taxon>
        <taxon>Flavobacteriales</taxon>
        <taxon>Flavobacteriaceae</taxon>
        <taxon>Paenimyroides</taxon>
    </lineage>
</organism>